<evidence type="ECO:0000313" key="1">
    <source>
        <dbReference type="EMBL" id="XDJ02660.1"/>
    </source>
</evidence>
<organism evidence="1">
    <name type="scientific">Staphylococcus phage Pel11</name>
    <dbReference type="NCBI Taxonomy" id="3235046"/>
    <lineage>
        <taxon>Viruses</taxon>
        <taxon>Duplodnaviria</taxon>
        <taxon>Heunggongvirae</taxon>
        <taxon>Uroviricota</taxon>
        <taxon>Caudoviricetes</taxon>
        <taxon>Coventryvirus</taxon>
    </lineage>
</organism>
<reference evidence="1" key="1">
    <citation type="submission" date="2024-06" db="EMBL/GenBank/DDBJ databases">
        <title>New lytic and new temperate phages specific for Staphylococcus hyicus.</title>
        <authorList>
            <person name="Petrzik K."/>
            <person name="Sovova L."/>
        </authorList>
    </citation>
    <scope>NUCLEOTIDE SEQUENCE</scope>
</reference>
<proteinExistence type="predicted"/>
<sequence>MTKVDYKRIWQELKEERIEEYIMLQDYTRVLQSYIRRHPRIERSKSLLTKTEMILKRMDELDGTNEFHNLLHDLERANVNDLKQ</sequence>
<accession>A0AB39C806</accession>
<dbReference type="EMBL" id="PP971698">
    <property type="protein sequence ID" value="XDJ02660.1"/>
    <property type="molecule type" value="Genomic_DNA"/>
</dbReference>
<evidence type="ECO:0008006" key="2">
    <source>
        <dbReference type="Google" id="ProtNLM"/>
    </source>
</evidence>
<name>A0AB39C806_9CAUD</name>
<protein>
    <recommendedName>
        <fullName evidence="2">Terminase small subunit</fullName>
    </recommendedName>
</protein>